<dbReference type="PANTHER" id="PTHR46254">
    <property type="entry name" value="PROTEIN GVQW1-RELATED"/>
    <property type="match status" value="1"/>
</dbReference>
<evidence type="ECO:0000313" key="2">
    <source>
        <dbReference type="Proteomes" id="UP000233100"/>
    </source>
</evidence>
<keyword evidence="2" id="KW-1185">Reference proteome</keyword>
<protein>
    <submittedName>
        <fullName evidence="1">Uncharacterized protein</fullName>
    </submittedName>
</protein>
<dbReference type="Proteomes" id="UP000233100">
    <property type="component" value="Chromosome 19"/>
</dbReference>
<accession>A0A7N9D907</accession>
<organism evidence="1 2">
    <name type="scientific">Macaca fascicularis</name>
    <name type="common">Crab-eating macaque</name>
    <name type="synonym">Cynomolgus monkey</name>
    <dbReference type="NCBI Taxonomy" id="9541"/>
    <lineage>
        <taxon>Eukaryota</taxon>
        <taxon>Metazoa</taxon>
        <taxon>Chordata</taxon>
        <taxon>Craniata</taxon>
        <taxon>Vertebrata</taxon>
        <taxon>Euteleostomi</taxon>
        <taxon>Mammalia</taxon>
        <taxon>Eutheria</taxon>
        <taxon>Euarchontoglires</taxon>
        <taxon>Primates</taxon>
        <taxon>Haplorrhini</taxon>
        <taxon>Catarrhini</taxon>
        <taxon>Cercopithecidae</taxon>
        <taxon>Cercopithecinae</taxon>
        <taxon>Macaca</taxon>
    </lineage>
</organism>
<reference evidence="1" key="3">
    <citation type="submission" date="2025-09" db="UniProtKB">
        <authorList>
            <consortium name="Ensembl"/>
        </authorList>
    </citation>
    <scope>IDENTIFICATION</scope>
</reference>
<name>A0A7N9D907_MACFA</name>
<dbReference type="AlphaFoldDB" id="A0A7N9D907"/>
<dbReference type="PRINTS" id="PR02045">
    <property type="entry name" value="F138DOMAIN"/>
</dbReference>
<evidence type="ECO:0000313" key="1">
    <source>
        <dbReference type="Ensembl" id="ENSMFAP00000062965.1"/>
    </source>
</evidence>
<dbReference type="GeneTree" id="ENSGT00940000164709"/>
<proteinExistence type="predicted"/>
<dbReference type="Ensembl" id="ENSMFAT00000074333.1">
    <property type="protein sequence ID" value="ENSMFAP00000062965.1"/>
    <property type="gene ID" value="ENSMFAG00000065513.1"/>
</dbReference>
<reference evidence="1 2" key="1">
    <citation type="submission" date="2013-03" db="EMBL/GenBank/DDBJ databases">
        <authorList>
            <person name="Warren W."/>
            <person name="Wilson R.K."/>
        </authorList>
    </citation>
    <scope>NUCLEOTIDE SEQUENCE</scope>
</reference>
<sequence>MQWPDLGSPQPQAPRFKRFCCLSLPSSWDHRHASPHVAKFVFLADTGFHHVGQAGLKLSTSSDSPTLASQSAGIAGVSHHTWPFFFFFFDTESRSVAQAVVQWHNLSLV</sequence>
<reference evidence="1" key="2">
    <citation type="submission" date="2025-08" db="UniProtKB">
        <authorList>
            <consortium name="Ensembl"/>
        </authorList>
    </citation>
    <scope>IDENTIFICATION</scope>
</reference>
<dbReference type="PANTHER" id="PTHR46254:SF3">
    <property type="entry name" value="SECRETED PROTEIN"/>
    <property type="match status" value="1"/>
</dbReference>